<organism evidence="2 3">
    <name type="scientific">Cirrhinus molitorella</name>
    <name type="common">mud carp</name>
    <dbReference type="NCBI Taxonomy" id="172907"/>
    <lineage>
        <taxon>Eukaryota</taxon>
        <taxon>Metazoa</taxon>
        <taxon>Chordata</taxon>
        <taxon>Craniata</taxon>
        <taxon>Vertebrata</taxon>
        <taxon>Euteleostomi</taxon>
        <taxon>Actinopterygii</taxon>
        <taxon>Neopterygii</taxon>
        <taxon>Teleostei</taxon>
        <taxon>Ostariophysi</taxon>
        <taxon>Cypriniformes</taxon>
        <taxon>Cyprinidae</taxon>
        <taxon>Labeoninae</taxon>
        <taxon>Labeonini</taxon>
        <taxon>Cirrhinus</taxon>
    </lineage>
</organism>
<proteinExistence type="predicted"/>
<gene>
    <name evidence="2" type="ORF">Q8A67_019731</name>
</gene>
<keyword evidence="3" id="KW-1185">Reference proteome</keyword>
<feature type="compositionally biased region" description="Polar residues" evidence="1">
    <location>
        <begin position="133"/>
        <end position="147"/>
    </location>
</feature>
<protein>
    <submittedName>
        <fullName evidence="2">Uncharacterized protein</fullName>
    </submittedName>
</protein>
<feature type="region of interest" description="Disordered" evidence="1">
    <location>
        <begin position="1"/>
        <end position="44"/>
    </location>
</feature>
<dbReference type="AlphaFoldDB" id="A0AA88P7N6"/>
<evidence type="ECO:0000256" key="1">
    <source>
        <dbReference type="SAM" id="MobiDB-lite"/>
    </source>
</evidence>
<feature type="region of interest" description="Disordered" evidence="1">
    <location>
        <begin position="133"/>
        <end position="154"/>
    </location>
</feature>
<dbReference type="Proteomes" id="UP001187343">
    <property type="component" value="Unassembled WGS sequence"/>
</dbReference>
<accession>A0AA88P7N6</accession>
<feature type="region of interest" description="Disordered" evidence="1">
    <location>
        <begin position="90"/>
        <end position="113"/>
    </location>
</feature>
<evidence type="ECO:0000313" key="3">
    <source>
        <dbReference type="Proteomes" id="UP001187343"/>
    </source>
</evidence>
<dbReference type="EMBL" id="JAUYZG010000019">
    <property type="protein sequence ID" value="KAK2878940.1"/>
    <property type="molecule type" value="Genomic_DNA"/>
</dbReference>
<reference evidence="2" key="1">
    <citation type="submission" date="2023-08" db="EMBL/GenBank/DDBJ databases">
        <title>Chromosome-level Genome Assembly of mud carp (Cirrhinus molitorella).</title>
        <authorList>
            <person name="Liu H."/>
        </authorList>
    </citation>
    <scope>NUCLEOTIDE SEQUENCE</scope>
    <source>
        <strain evidence="2">Prfri</strain>
        <tissue evidence="2">Muscle</tissue>
    </source>
</reference>
<evidence type="ECO:0000313" key="2">
    <source>
        <dbReference type="EMBL" id="KAK2878940.1"/>
    </source>
</evidence>
<comment type="caution">
    <text evidence="2">The sequence shown here is derived from an EMBL/GenBank/DDBJ whole genome shotgun (WGS) entry which is preliminary data.</text>
</comment>
<name>A0AA88P7N6_9TELE</name>
<sequence>MTAGKILGLRGESFRNSEPVVRDMPGPPTAELGQTGLNLSPPDPTTKFQGDNAALSLVWSSLCLWPAKPVTTGSREQSLRAAFVGRPMSVESADLPPPLQRSAGEVEHTEGSQMPFSNSVSEVLQGNDFVAQRQSATDTREQMSPSAAPNPVTEKGRRWISSAAPLTYPRSTQVYLCLPVSHFAPYCRIMSLQDGILRLSESRCVDSSCLILWPYAGGKTEGQRVWRAKQPVGLVLTFLKLAGLVV</sequence>